<evidence type="ECO:0000313" key="6">
    <source>
        <dbReference type="EMBL" id="ART81374.1"/>
    </source>
</evidence>
<name>A0A1Y0D221_9GAMM</name>
<keyword evidence="7" id="KW-1185">Reference proteome</keyword>
<dbReference type="RefSeq" id="WP_087034459.1">
    <property type="nucleotide sequence ID" value="NZ_CP021377.1"/>
</dbReference>
<dbReference type="InterPro" id="IPR025202">
    <property type="entry name" value="PLD-like_dom"/>
</dbReference>
<dbReference type="Gene3D" id="3.30.870.10">
    <property type="entry name" value="Endonuclease Chain A"/>
    <property type="match status" value="2"/>
</dbReference>
<proteinExistence type="predicted"/>
<dbReference type="CDD" id="cd09140">
    <property type="entry name" value="PLDc_vPLD1_2_like_bac_1"/>
    <property type="match status" value="1"/>
</dbReference>
<dbReference type="InterPro" id="IPR001736">
    <property type="entry name" value="PLipase_D/transphosphatidylase"/>
</dbReference>
<evidence type="ECO:0000256" key="2">
    <source>
        <dbReference type="ARBA" id="ARBA00022737"/>
    </source>
</evidence>
<evidence type="ECO:0000256" key="3">
    <source>
        <dbReference type="ARBA" id="ARBA00022801"/>
    </source>
</evidence>
<feature type="domain" description="PLD phosphodiesterase" evidence="5">
    <location>
        <begin position="130"/>
        <end position="157"/>
    </location>
</feature>
<dbReference type="SUPFAM" id="SSF56024">
    <property type="entry name" value="Phospholipase D/nuclease"/>
    <property type="match status" value="2"/>
</dbReference>
<evidence type="ECO:0000256" key="4">
    <source>
        <dbReference type="ARBA" id="ARBA00023098"/>
    </source>
</evidence>
<dbReference type="PANTHER" id="PTHR18896">
    <property type="entry name" value="PHOSPHOLIPASE D"/>
    <property type="match status" value="1"/>
</dbReference>
<gene>
    <name evidence="6" type="ORF">CBP31_00940</name>
</gene>
<keyword evidence="3" id="KW-0378">Hydrolase</keyword>
<reference evidence="6 7" key="1">
    <citation type="journal article" date="2014" name="Int. J. Syst. Evol. Microbiol.">
        <title>Oceanisphaera profunda sp. nov., a marine bacterium isolated from deep-sea sediment, and emended description of the genus Oceanisphaera.</title>
        <authorList>
            <person name="Xu Z."/>
            <person name="Zhang X.Y."/>
            <person name="Su H.N."/>
            <person name="Yu Z.C."/>
            <person name="Liu C."/>
            <person name="Li H."/>
            <person name="Chen X.L."/>
            <person name="Song X.Y."/>
            <person name="Xie B.B."/>
            <person name="Qin Q.L."/>
            <person name="Zhou B.C."/>
            <person name="Shi M."/>
            <person name="Huang Y."/>
            <person name="Zhang Y.Z."/>
        </authorList>
    </citation>
    <scope>NUCLEOTIDE SEQUENCE [LARGE SCALE GENOMIC DNA]</scope>
    <source>
        <strain evidence="6 7">SM1222</strain>
    </source>
</reference>
<evidence type="ECO:0000313" key="7">
    <source>
        <dbReference type="Proteomes" id="UP000243937"/>
    </source>
</evidence>
<organism evidence="6 7">
    <name type="scientific">Oceanisphaera profunda</name>
    <dbReference type="NCBI Taxonomy" id="1416627"/>
    <lineage>
        <taxon>Bacteria</taxon>
        <taxon>Pseudomonadati</taxon>
        <taxon>Pseudomonadota</taxon>
        <taxon>Gammaproteobacteria</taxon>
        <taxon>Aeromonadales</taxon>
        <taxon>Aeromonadaceae</taxon>
        <taxon>Oceanisphaera</taxon>
    </lineage>
</organism>
<evidence type="ECO:0000259" key="5">
    <source>
        <dbReference type="PROSITE" id="PS50035"/>
    </source>
</evidence>
<comment type="catalytic activity">
    <reaction evidence="1">
        <text>a 1,2-diacyl-sn-glycero-3-phosphocholine + H2O = a 1,2-diacyl-sn-glycero-3-phosphate + choline + H(+)</text>
        <dbReference type="Rhea" id="RHEA:14445"/>
        <dbReference type="ChEBI" id="CHEBI:15354"/>
        <dbReference type="ChEBI" id="CHEBI:15377"/>
        <dbReference type="ChEBI" id="CHEBI:15378"/>
        <dbReference type="ChEBI" id="CHEBI:57643"/>
        <dbReference type="ChEBI" id="CHEBI:58608"/>
        <dbReference type="EC" id="3.1.4.4"/>
    </reaction>
</comment>
<dbReference type="Proteomes" id="UP000243937">
    <property type="component" value="Chromosome"/>
</dbReference>
<dbReference type="Pfam" id="PF13091">
    <property type="entry name" value="PLDc_2"/>
    <property type="match status" value="1"/>
</dbReference>
<protein>
    <recommendedName>
        <fullName evidence="5">PLD phosphodiesterase domain-containing protein</fullName>
    </recommendedName>
</protein>
<dbReference type="InterPro" id="IPR015679">
    <property type="entry name" value="PLipase_D_fam"/>
</dbReference>
<keyword evidence="2" id="KW-0677">Repeat</keyword>
<dbReference type="EMBL" id="CP021377">
    <property type="protein sequence ID" value="ART81374.1"/>
    <property type="molecule type" value="Genomic_DNA"/>
</dbReference>
<keyword evidence="4" id="KW-0443">Lipid metabolism</keyword>
<dbReference type="OrthoDB" id="9814092at2"/>
<dbReference type="KEGG" id="opf:CBP31_00940"/>
<accession>A0A1Y0D221</accession>
<feature type="domain" description="PLD phosphodiesterase" evidence="5">
    <location>
        <begin position="343"/>
        <end position="370"/>
    </location>
</feature>
<dbReference type="PROSITE" id="PS50035">
    <property type="entry name" value="PLD"/>
    <property type="match status" value="2"/>
</dbReference>
<evidence type="ECO:0000256" key="1">
    <source>
        <dbReference type="ARBA" id="ARBA00000798"/>
    </source>
</evidence>
<dbReference type="GO" id="GO:0009395">
    <property type="term" value="P:phospholipid catabolic process"/>
    <property type="evidence" value="ECO:0007669"/>
    <property type="project" value="TreeGrafter"/>
</dbReference>
<dbReference type="SMART" id="SM00155">
    <property type="entry name" value="PLDc"/>
    <property type="match status" value="2"/>
</dbReference>
<dbReference type="CDD" id="cd09143">
    <property type="entry name" value="PLDc_vPLD1_2_like_bac_2"/>
    <property type="match status" value="1"/>
</dbReference>
<sequence>MSSNSIARLSIFQPGINCAAVELADHVSVIIDGEEYFADLQEALLAAKHQVVFIGWDFDTRVSLQGGNGSESLRAFIVRLLKRNKTLRIYILKWNFGALKILLRGRMIFTIVRWMFSNRLRIKFDGMHPIGASHHQKLVIIDGGMAFCGGIDVTSGRWDTREHLENDPRRVSPDGEPLEPWHDISMALSGPAASRLHDLASERWERATGKPLPTVENAAHWSLRKPSDFESVTVAIARTRGEFRDVQSIRENEALFLDMIATAKNFVYVENQYFASRTIAAAIARRLKEEDPPEFVVIMPQTADGWLEQVAMDTARSQLVAMLATTDAHQRFRIYHPFTEGGTPVYVHAKLMIVDDRIIRIGSSNMNNRSLGFDSECDVAIDASANSGQSIETKISEIRAGLIAEHLNTPIEEVHRLLLGKGKMIAAIETLRGTGRSLRPFEQEDNDELAAYVASQNLLDPVGEDQQQCESLSGSRRLHRRIWDKIKK</sequence>
<dbReference type="AlphaFoldDB" id="A0A1Y0D221"/>
<dbReference type="PANTHER" id="PTHR18896:SF76">
    <property type="entry name" value="PHOSPHOLIPASE"/>
    <property type="match status" value="1"/>
</dbReference>
<dbReference type="GO" id="GO:0004630">
    <property type="term" value="F:phospholipase D activity"/>
    <property type="evidence" value="ECO:0007669"/>
    <property type="project" value="UniProtKB-EC"/>
</dbReference>